<evidence type="ECO:0000256" key="1">
    <source>
        <dbReference type="PROSITE-ProRule" id="PRU00703"/>
    </source>
</evidence>
<gene>
    <name evidence="3" type="ORF">RFI_15451</name>
</gene>
<dbReference type="SUPFAM" id="SSF54631">
    <property type="entry name" value="CBS-domain pair"/>
    <property type="match status" value="1"/>
</dbReference>
<keyword evidence="1" id="KW-0129">CBS domain</keyword>
<dbReference type="InterPro" id="IPR046342">
    <property type="entry name" value="CBS_dom_sf"/>
</dbReference>
<keyword evidence="4" id="KW-1185">Reference proteome</keyword>
<dbReference type="SMART" id="SM00116">
    <property type="entry name" value="CBS"/>
    <property type="match status" value="1"/>
</dbReference>
<comment type="caution">
    <text evidence="3">The sequence shown here is derived from an EMBL/GenBank/DDBJ whole genome shotgun (WGS) entry which is preliminary data.</text>
</comment>
<dbReference type="Pfam" id="PF00571">
    <property type="entry name" value="CBS"/>
    <property type="match status" value="1"/>
</dbReference>
<evidence type="ECO:0000313" key="3">
    <source>
        <dbReference type="EMBL" id="ETO21752.1"/>
    </source>
</evidence>
<dbReference type="OrthoDB" id="449052at2759"/>
<dbReference type="EMBL" id="ASPP01011329">
    <property type="protein sequence ID" value="ETO21752.1"/>
    <property type="molecule type" value="Genomic_DNA"/>
</dbReference>
<dbReference type="Gene3D" id="3.10.580.10">
    <property type="entry name" value="CBS-domain"/>
    <property type="match status" value="1"/>
</dbReference>
<dbReference type="InterPro" id="IPR000644">
    <property type="entry name" value="CBS_dom"/>
</dbReference>
<proteinExistence type="predicted"/>
<organism evidence="3 4">
    <name type="scientific">Reticulomyxa filosa</name>
    <dbReference type="NCBI Taxonomy" id="46433"/>
    <lineage>
        <taxon>Eukaryota</taxon>
        <taxon>Sar</taxon>
        <taxon>Rhizaria</taxon>
        <taxon>Retaria</taxon>
        <taxon>Foraminifera</taxon>
        <taxon>Monothalamids</taxon>
        <taxon>Reticulomyxidae</taxon>
        <taxon>Reticulomyxa</taxon>
    </lineage>
</organism>
<feature type="non-terminal residue" evidence="3">
    <location>
        <position position="147"/>
    </location>
</feature>
<feature type="domain" description="CBS" evidence="2">
    <location>
        <begin position="60"/>
        <end position="120"/>
    </location>
</feature>
<dbReference type="AlphaFoldDB" id="X6N8X6"/>
<dbReference type="Proteomes" id="UP000023152">
    <property type="component" value="Unassembled WGS sequence"/>
</dbReference>
<dbReference type="PROSITE" id="PS51371">
    <property type="entry name" value="CBS"/>
    <property type="match status" value="1"/>
</dbReference>
<accession>X6N8X6</accession>
<protein>
    <recommendedName>
        <fullName evidence="2">CBS domain-containing protein</fullName>
    </recommendedName>
</protein>
<sequence length="147" mass="16262">MSQHVNIPSKVDSSDEKQAINLKITVPNNVKLSEVNVLVSIIRSDLRKPLEGMTISALNVMKDPVTLDSNLSVEEGMKVLTEKHIRCAPVWDETKKGFIGVLDIRDSLKHAVKVYRQNKSLALLNQAKEETESISENGSSVLVLPSE</sequence>
<evidence type="ECO:0000259" key="2">
    <source>
        <dbReference type="PROSITE" id="PS51371"/>
    </source>
</evidence>
<reference evidence="3 4" key="1">
    <citation type="journal article" date="2013" name="Curr. Biol.">
        <title>The Genome of the Foraminiferan Reticulomyxa filosa.</title>
        <authorList>
            <person name="Glockner G."/>
            <person name="Hulsmann N."/>
            <person name="Schleicher M."/>
            <person name="Noegel A.A."/>
            <person name="Eichinger L."/>
            <person name="Gallinger C."/>
            <person name="Pawlowski J."/>
            <person name="Sierra R."/>
            <person name="Euteneuer U."/>
            <person name="Pillet L."/>
            <person name="Moustafa A."/>
            <person name="Platzer M."/>
            <person name="Groth M."/>
            <person name="Szafranski K."/>
            <person name="Schliwa M."/>
        </authorList>
    </citation>
    <scope>NUCLEOTIDE SEQUENCE [LARGE SCALE GENOMIC DNA]</scope>
</reference>
<evidence type="ECO:0000313" key="4">
    <source>
        <dbReference type="Proteomes" id="UP000023152"/>
    </source>
</evidence>
<name>X6N8X6_RETFI</name>